<protein>
    <submittedName>
        <fullName evidence="3">Uncharacterized protein</fullName>
    </submittedName>
</protein>
<evidence type="ECO:0000313" key="4">
    <source>
        <dbReference type="Proteomes" id="UP000270856"/>
    </source>
</evidence>
<accession>A0A3N4N9R5</accession>
<keyword evidence="2" id="KW-0812">Transmembrane</keyword>
<keyword evidence="2" id="KW-0472">Membrane</keyword>
<evidence type="ECO:0000256" key="2">
    <source>
        <dbReference type="SAM" id="Phobius"/>
    </source>
</evidence>
<dbReference type="EMBL" id="RPFJ01000038">
    <property type="protein sequence ID" value="RPD93084.1"/>
    <property type="molecule type" value="Genomic_DNA"/>
</dbReference>
<proteinExistence type="predicted"/>
<gene>
    <name evidence="3" type="ORF">EGM88_13620</name>
</gene>
<feature type="transmembrane region" description="Helical" evidence="2">
    <location>
        <begin position="103"/>
        <end position="122"/>
    </location>
</feature>
<dbReference type="RefSeq" id="WP_123898970.1">
    <property type="nucleotide sequence ID" value="NZ_RPFJ01000038.1"/>
</dbReference>
<dbReference type="OrthoDB" id="1454463at2"/>
<reference evidence="3 4" key="1">
    <citation type="submission" date="2018-11" db="EMBL/GenBank/DDBJ databases">
        <title>Aureibaculum marinum gen. nov., sp. nov., a member of the family Flavobacteriaceae isolated from the Bohai Sea.</title>
        <authorList>
            <person name="Ji X."/>
        </authorList>
    </citation>
    <scope>NUCLEOTIDE SEQUENCE [LARGE SCALE GENOMIC DNA]</scope>
    <source>
        <strain evidence="3 4">BH-SD17</strain>
    </source>
</reference>
<feature type="coiled-coil region" evidence="1">
    <location>
        <begin position="128"/>
        <end position="155"/>
    </location>
</feature>
<organism evidence="3 4">
    <name type="scientific">Aureibaculum marinum</name>
    <dbReference type="NCBI Taxonomy" id="2487930"/>
    <lineage>
        <taxon>Bacteria</taxon>
        <taxon>Pseudomonadati</taxon>
        <taxon>Bacteroidota</taxon>
        <taxon>Flavobacteriia</taxon>
        <taxon>Flavobacteriales</taxon>
        <taxon>Flavobacteriaceae</taxon>
        <taxon>Aureibaculum</taxon>
    </lineage>
</organism>
<name>A0A3N4N9R5_9FLAO</name>
<keyword evidence="2" id="KW-1133">Transmembrane helix</keyword>
<dbReference type="AlphaFoldDB" id="A0A3N4N9R5"/>
<evidence type="ECO:0000313" key="3">
    <source>
        <dbReference type="EMBL" id="RPD93084.1"/>
    </source>
</evidence>
<keyword evidence="4" id="KW-1185">Reference proteome</keyword>
<keyword evidence="1" id="KW-0175">Coiled coil</keyword>
<evidence type="ECO:0000256" key="1">
    <source>
        <dbReference type="SAM" id="Coils"/>
    </source>
</evidence>
<comment type="caution">
    <text evidence="3">The sequence shown here is derived from an EMBL/GenBank/DDBJ whole genome shotgun (WGS) entry which is preliminary data.</text>
</comment>
<dbReference type="Proteomes" id="UP000270856">
    <property type="component" value="Unassembled WGS sequence"/>
</dbReference>
<sequence>MNLELKRHKLLGILSKQRNDLELKKAEYNALGVPFEKIYSELNCNEDELKLITSELYTADEIGYHDAYDIVGIFAKDNGLSSFANKKYSRIYWKRVSDLTKNAVQIIIPILSLLIAFIALSIKIESLNKSTDNKIDNLEKQVIELKSELDKTKNRIITKEIDTLSEK</sequence>